<keyword evidence="4" id="KW-0328">Glycosyltransferase</keyword>
<keyword evidence="5" id="KW-0808">Transferase</keyword>
<evidence type="ECO:0000256" key="5">
    <source>
        <dbReference type="ARBA" id="ARBA00022679"/>
    </source>
</evidence>
<evidence type="ECO:0000256" key="1">
    <source>
        <dbReference type="ARBA" id="ARBA00005058"/>
    </source>
</evidence>
<dbReference type="GO" id="GO:0004731">
    <property type="term" value="F:purine-nucleoside phosphorylase activity"/>
    <property type="evidence" value="ECO:0007669"/>
    <property type="project" value="UniProtKB-EC"/>
</dbReference>
<dbReference type="GO" id="GO:0005737">
    <property type="term" value="C:cytoplasm"/>
    <property type="evidence" value="ECO:0007669"/>
    <property type="project" value="TreeGrafter"/>
</dbReference>
<evidence type="ECO:0000256" key="3">
    <source>
        <dbReference type="ARBA" id="ARBA00011886"/>
    </source>
</evidence>
<evidence type="ECO:0000256" key="2">
    <source>
        <dbReference type="ARBA" id="ARBA00006751"/>
    </source>
</evidence>
<dbReference type="Gene3D" id="3.40.50.1580">
    <property type="entry name" value="Nucleoside phosphorylase domain"/>
    <property type="match status" value="1"/>
</dbReference>
<dbReference type="InterPro" id="IPR011268">
    <property type="entry name" value="Purine_phosphorylase"/>
</dbReference>
<evidence type="ECO:0000259" key="8">
    <source>
        <dbReference type="Pfam" id="PF01048"/>
    </source>
</evidence>
<evidence type="ECO:0000313" key="9">
    <source>
        <dbReference type="EMBL" id="OGK20091.1"/>
    </source>
</evidence>
<dbReference type="PIRSF" id="PIRSF000477">
    <property type="entry name" value="PurNPase"/>
    <property type="match status" value="1"/>
</dbReference>
<protein>
    <recommendedName>
        <fullName evidence="3">purine-nucleoside phosphorylase</fullName>
        <ecNumber evidence="3">2.4.2.1</ecNumber>
    </recommendedName>
    <alternativeName>
        <fullName evidence="6">Inosine-guanosine phosphorylase</fullName>
    </alternativeName>
</protein>
<evidence type="ECO:0000256" key="7">
    <source>
        <dbReference type="PIRSR" id="PIRSR000477-2"/>
    </source>
</evidence>
<dbReference type="Pfam" id="PF01048">
    <property type="entry name" value="PNP_UDP_1"/>
    <property type="match status" value="1"/>
</dbReference>
<dbReference type="NCBIfam" id="NF006054">
    <property type="entry name" value="PRK08202.1"/>
    <property type="match status" value="1"/>
</dbReference>
<reference evidence="9 10" key="1">
    <citation type="journal article" date="2016" name="Nat. Commun.">
        <title>Thousands of microbial genomes shed light on interconnected biogeochemical processes in an aquifer system.</title>
        <authorList>
            <person name="Anantharaman K."/>
            <person name="Brown C.T."/>
            <person name="Hug L.A."/>
            <person name="Sharon I."/>
            <person name="Castelle C.J."/>
            <person name="Probst A.J."/>
            <person name="Thomas B.C."/>
            <person name="Singh A."/>
            <person name="Wilkins M.J."/>
            <person name="Karaoz U."/>
            <person name="Brodie E.L."/>
            <person name="Williams K.H."/>
            <person name="Hubbard S.S."/>
            <person name="Banfield J.F."/>
        </authorList>
    </citation>
    <scope>NUCLEOTIDE SEQUENCE [LARGE SCALE GENOMIC DNA]</scope>
</reference>
<dbReference type="UniPathway" id="UPA00606"/>
<comment type="similarity">
    <text evidence="2">Belongs to the PNP/MTAP phosphorylase family.</text>
</comment>
<evidence type="ECO:0000313" key="10">
    <source>
        <dbReference type="Proteomes" id="UP000177026"/>
    </source>
</evidence>
<sequence>MKSDKEVAAIIKKKVRYFPEMLIILGSGWNKILEKIKKEIEIPYSTLFGVIATVPGHEGKLVIGKIRSRRIAFMSGRFHTYEGYSAYEATTPIRAFVKVGMKQLILTAACGALHPKFKVGDFVILSDVITLFLALDNPLKGPNFVDVSSIFDETLRKKATEVAVKNKIPFHEGAYVYYHGPNYETPADKMALRFLGADVVGMSTVPEAIVAKSLNIKTLGLSFVTNLAFVKHDHEEVLAEANKASRQMVTLLEGIINCD</sequence>
<evidence type="ECO:0000256" key="4">
    <source>
        <dbReference type="ARBA" id="ARBA00022676"/>
    </source>
</evidence>
<dbReference type="Proteomes" id="UP000177026">
    <property type="component" value="Unassembled WGS sequence"/>
</dbReference>
<feature type="binding site" evidence="7">
    <location>
        <position position="226"/>
    </location>
    <ligand>
        <name>a purine D-ribonucleoside</name>
        <dbReference type="ChEBI" id="CHEBI:142355"/>
    </ligand>
</feature>
<gene>
    <name evidence="9" type="ORF">A2866_01020</name>
</gene>
<dbReference type="PANTHER" id="PTHR11904:SF9">
    <property type="entry name" value="PURINE NUCLEOSIDE PHOSPHORYLASE-RELATED"/>
    <property type="match status" value="1"/>
</dbReference>
<dbReference type="CDD" id="cd09009">
    <property type="entry name" value="PNP-EcPNPII_like"/>
    <property type="match status" value="1"/>
</dbReference>
<evidence type="ECO:0000256" key="6">
    <source>
        <dbReference type="ARBA" id="ARBA00031036"/>
    </source>
</evidence>
<comment type="caution">
    <text evidence="9">The sequence shown here is derived from an EMBL/GenBank/DDBJ whole genome shotgun (WGS) entry which is preliminary data.</text>
</comment>
<proteinExistence type="inferred from homology"/>
<dbReference type="InterPro" id="IPR000845">
    <property type="entry name" value="Nucleoside_phosphorylase_d"/>
</dbReference>
<name>A0A1F7GMG6_9BACT</name>
<dbReference type="InterPro" id="IPR035994">
    <property type="entry name" value="Nucleoside_phosphorylase_sf"/>
</dbReference>
<dbReference type="EC" id="2.4.2.1" evidence="3"/>
<dbReference type="EMBL" id="MFZI01000040">
    <property type="protein sequence ID" value="OGK20091.1"/>
    <property type="molecule type" value="Genomic_DNA"/>
</dbReference>
<feature type="binding site" evidence="7">
    <location>
        <position position="184"/>
    </location>
    <ligand>
        <name>a purine D-ribonucleoside</name>
        <dbReference type="ChEBI" id="CHEBI:142355"/>
    </ligand>
</feature>
<dbReference type="GO" id="GO:0009116">
    <property type="term" value="P:nucleoside metabolic process"/>
    <property type="evidence" value="ECO:0007669"/>
    <property type="project" value="InterPro"/>
</dbReference>
<dbReference type="SUPFAM" id="SSF53167">
    <property type="entry name" value="Purine and uridine phosphorylases"/>
    <property type="match status" value="1"/>
</dbReference>
<comment type="pathway">
    <text evidence="1">Purine metabolism; purine nucleoside salvage.</text>
</comment>
<dbReference type="AlphaFoldDB" id="A0A1F7GMG6"/>
<feature type="binding site" evidence="7">
    <location>
        <position position="57"/>
    </location>
    <ligand>
        <name>phosphate</name>
        <dbReference type="ChEBI" id="CHEBI:43474"/>
    </ligand>
</feature>
<feature type="domain" description="Nucleoside phosphorylase" evidence="8">
    <location>
        <begin position="22"/>
        <end position="256"/>
    </location>
</feature>
<organism evidence="9 10">
    <name type="scientific">Candidatus Roizmanbacteria bacterium RIFCSPHIGHO2_01_FULL_39_8</name>
    <dbReference type="NCBI Taxonomy" id="1802033"/>
    <lineage>
        <taxon>Bacteria</taxon>
        <taxon>Candidatus Roizmaniibacteriota</taxon>
    </lineage>
</organism>
<feature type="binding site" evidence="7">
    <location>
        <begin position="77"/>
        <end position="79"/>
    </location>
    <ligand>
        <name>phosphate</name>
        <dbReference type="ChEBI" id="CHEBI:43474"/>
    </ligand>
</feature>
<dbReference type="PANTHER" id="PTHR11904">
    <property type="entry name" value="METHYLTHIOADENOSINE/PURINE NUCLEOSIDE PHOSPHORYLASE"/>
    <property type="match status" value="1"/>
</dbReference>
<feature type="binding site" evidence="7">
    <location>
        <position position="109"/>
    </location>
    <ligand>
        <name>phosphate</name>
        <dbReference type="ChEBI" id="CHEBI:43474"/>
    </ligand>
</feature>
<dbReference type="NCBIfam" id="TIGR01697">
    <property type="entry name" value="PNPH-PUNA-XAPA"/>
    <property type="match status" value="1"/>
</dbReference>
<feature type="binding site" evidence="7">
    <location>
        <position position="27"/>
    </location>
    <ligand>
        <name>phosphate</name>
        <dbReference type="ChEBI" id="CHEBI:43474"/>
    </ligand>
</feature>
<feature type="binding site" evidence="7">
    <location>
        <position position="203"/>
    </location>
    <ligand>
        <name>phosphate</name>
        <dbReference type="ChEBI" id="CHEBI:43474"/>
    </ligand>
</feature>
<accession>A0A1F7GMG6</accession>